<comment type="similarity">
    <text evidence="2">Belongs to the RecX family.</text>
</comment>
<feature type="domain" description="RecX second three-helical" evidence="5">
    <location>
        <begin position="26"/>
        <end position="65"/>
    </location>
</feature>
<dbReference type="Gene3D" id="1.10.10.10">
    <property type="entry name" value="Winged helix-like DNA-binding domain superfamily/Winged helix DNA-binding domain"/>
    <property type="match status" value="2"/>
</dbReference>
<gene>
    <name evidence="7" type="ORF">EXU30_05135</name>
</gene>
<dbReference type="KEGG" id="smai:EXU30_05135"/>
<evidence type="ECO:0000256" key="3">
    <source>
        <dbReference type="ARBA" id="ARBA00018111"/>
    </source>
</evidence>
<evidence type="ECO:0000256" key="2">
    <source>
        <dbReference type="ARBA" id="ARBA00009695"/>
    </source>
</evidence>
<protein>
    <recommendedName>
        <fullName evidence="3">Regulatory protein RecX</fullName>
    </recommendedName>
</protein>
<evidence type="ECO:0000313" key="7">
    <source>
        <dbReference type="EMBL" id="QBF82150.1"/>
    </source>
</evidence>
<comment type="subcellular location">
    <subcellularLocation>
        <location evidence="1">Cytoplasm</location>
    </subcellularLocation>
</comment>
<dbReference type="Pfam" id="PF02631">
    <property type="entry name" value="RecX_HTH2"/>
    <property type="match status" value="1"/>
</dbReference>
<keyword evidence="4" id="KW-0963">Cytoplasm</keyword>
<dbReference type="InterPro" id="IPR003783">
    <property type="entry name" value="Regulatory_RecX"/>
</dbReference>
<dbReference type="EMBL" id="CP036200">
    <property type="protein sequence ID" value="QBF82150.1"/>
    <property type="molecule type" value="Genomic_DNA"/>
</dbReference>
<dbReference type="InterPro" id="IPR053924">
    <property type="entry name" value="RecX_HTH_2nd"/>
</dbReference>
<evidence type="ECO:0000256" key="4">
    <source>
        <dbReference type="ARBA" id="ARBA00022490"/>
    </source>
</evidence>
<evidence type="ECO:0000256" key="1">
    <source>
        <dbReference type="ARBA" id="ARBA00004496"/>
    </source>
</evidence>
<dbReference type="PANTHER" id="PTHR33602">
    <property type="entry name" value="REGULATORY PROTEIN RECX FAMILY PROTEIN"/>
    <property type="match status" value="1"/>
</dbReference>
<feature type="domain" description="RecX third three-helical" evidence="6">
    <location>
        <begin position="71"/>
        <end position="116"/>
    </location>
</feature>
<accession>A0A411PFI3</accession>
<dbReference type="OrthoDB" id="7066780at2"/>
<dbReference type="AlphaFoldDB" id="A0A411PFI3"/>
<sequence length="124" mass="14173">MLQKDFEQLEIEQTLDYCEAQGFQCDDRYAALLLKSHIAKGHGVMRISQAMAQKGLGKNVIRQAIDASDCDWFELAKQKAVKKYGTPKTSDHKEKARRVRHLVGQGFSFDQVAYALDYDPYLED</sequence>
<reference evidence="7 8" key="1">
    <citation type="submission" date="2019-02" db="EMBL/GenBank/DDBJ databases">
        <title>Shewanella sp. D4-2 isolated from Dokdo Island.</title>
        <authorList>
            <person name="Baek K."/>
        </authorList>
    </citation>
    <scope>NUCLEOTIDE SEQUENCE [LARGE SCALE GENOMIC DNA]</scope>
    <source>
        <strain evidence="7 8">D4-2</strain>
    </source>
</reference>
<dbReference type="Proteomes" id="UP000291106">
    <property type="component" value="Chromosome"/>
</dbReference>
<organism evidence="7 8">
    <name type="scientific">Shewanella maritima</name>
    <dbReference type="NCBI Taxonomy" id="2520507"/>
    <lineage>
        <taxon>Bacteria</taxon>
        <taxon>Pseudomonadati</taxon>
        <taxon>Pseudomonadota</taxon>
        <taxon>Gammaproteobacteria</taxon>
        <taxon>Alteromonadales</taxon>
        <taxon>Shewanellaceae</taxon>
        <taxon>Shewanella</taxon>
    </lineage>
</organism>
<name>A0A411PFI3_9GAMM</name>
<proteinExistence type="inferred from homology"/>
<keyword evidence="8" id="KW-1185">Reference proteome</keyword>
<dbReference type="GO" id="GO:0006282">
    <property type="term" value="P:regulation of DNA repair"/>
    <property type="evidence" value="ECO:0007669"/>
    <property type="project" value="InterPro"/>
</dbReference>
<evidence type="ECO:0000313" key="8">
    <source>
        <dbReference type="Proteomes" id="UP000291106"/>
    </source>
</evidence>
<dbReference type="InterPro" id="IPR053925">
    <property type="entry name" value="RecX_HTH_3rd"/>
</dbReference>
<dbReference type="InterPro" id="IPR036388">
    <property type="entry name" value="WH-like_DNA-bd_sf"/>
</dbReference>
<evidence type="ECO:0000259" key="6">
    <source>
        <dbReference type="Pfam" id="PF21981"/>
    </source>
</evidence>
<evidence type="ECO:0000259" key="5">
    <source>
        <dbReference type="Pfam" id="PF02631"/>
    </source>
</evidence>
<dbReference type="Pfam" id="PF21981">
    <property type="entry name" value="RecX_HTH3"/>
    <property type="match status" value="1"/>
</dbReference>
<dbReference type="GO" id="GO:0005737">
    <property type="term" value="C:cytoplasm"/>
    <property type="evidence" value="ECO:0007669"/>
    <property type="project" value="UniProtKB-SubCell"/>
</dbReference>
<dbReference type="PANTHER" id="PTHR33602:SF1">
    <property type="entry name" value="REGULATORY PROTEIN RECX FAMILY PROTEIN"/>
    <property type="match status" value="1"/>
</dbReference>